<comment type="caution">
    <text evidence="8">The sequence shown here is derived from an EMBL/GenBank/DDBJ whole genome shotgun (WGS) entry which is preliminary data.</text>
</comment>
<dbReference type="Proteomes" id="UP000441032">
    <property type="component" value="Unassembled WGS sequence"/>
</dbReference>
<dbReference type="Gene3D" id="4.10.220.110">
    <property type="match status" value="1"/>
</dbReference>
<dbReference type="Pfam" id="PF05954">
    <property type="entry name" value="Phage_GPD"/>
    <property type="match status" value="1"/>
</dbReference>
<dbReference type="NCBIfam" id="TIGR03361">
    <property type="entry name" value="VI_Rhs_Vgr"/>
    <property type="match status" value="1"/>
</dbReference>
<dbReference type="InterPro" id="IPR018769">
    <property type="entry name" value="VgrG2_DUF2345"/>
</dbReference>
<evidence type="ECO:0000313" key="9">
    <source>
        <dbReference type="Proteomes" id="UP000441032"/>
    </source>
</evidence>
<feature type="region of interest" description="Disordered" evidence="4">
    <location>
        <begin position="542"/>
        <end position="565"/>
    </location>
</feature>
<reference evidence="8 9" key="1">
    <citation type="submission" date="2019-11" db="EMBL/GenBank/DDBJ databases">
        <title>Phenotypic characterization of an OXA-22 and OXA-60 co-producing Ralstonia pickettii clinical strain.</title>
        <authorList>
            <person name="He F."/>
        </authorList>
    </citation>
    <scope>NUCLEOTIDE SEQUENCE [LARGE SCALE GENOMIC DNA]</scope>
    <source>
        <strain evidence="8 9">PSLESD1</strain>
    </source>
</reference>
<dbReference type="GO" id="GO:0005576">
    <property type="term" value="C:extracellular region"/>
    <property type="evidence" value="ECO:0007669"/>
    <property type="project" value="UniProtKB-SubCell"/>
</dbReference>
<evidence type="ECO:0000256" key="3">
    <source>
        <dbReference type="ARBA" id="ARBA00022525"/>
    </source>
</evidence>
<feature type="domain" description="Gp5/Type VI secretion system Vgr protein OB-fold" evidence="5">
    <location>
        <begin position="421"/>
        <end position="480"/>
    </location>
</feature>
<dbReference type="RefSeq" id="WP_154206950.1">
    <property type="nucleotide sequence ID" value="NZ_WJYN01000004.1"/>
</dbReference>
<feature type="compositionally biased region" description="Basic and acidic residues" evidence="4">
    <location>
        <begin position="550"/>
        <end position="565"/>
    </location>
</feature>
<feature type="domain" description="Putative type VI secretion system Rhs element associated Vgr" evidence="7">
    <location>
        <begin position="505"/>
        <end position="610"/>
    </location>
</feature>
<sequence>MGAAEQISNLVGSHRTVKAKSSAIPELLGAPQLEFVRVTGREALSELFTYTVDLRPVSLAADQSMLESDLDAAIGQEMTLSIELDGMGEGLLGGIGAGERQITGLITAVELIGGVDNNRLYRYTLRPWLWLATQTSDFKSFQNKSVIDILDEVLADYPYSVDKRLDTRVFPKLIWEVQHGETDAHFIQRLTEEWGISYFFEHDGGHHRLVLVSESGAWRKFPSEAYHTLPIYPPGFKVDQEHLTRFEPMNRLRTGKITLKDYDPRQPRADITAGDSLPRNTLFSELERYEYEPGVYNSREAGNFRARIRMEERRAKGRRTRGTGALRGVAAGHTYQIANHDHDALNREWLIIRTEFMLEDVGLEGGSTQRYACQVRFEAHPTDEVFRPPLTAPKPRVQGIQRAVVTGPENQEVWCNDHGYVKVQFEWDRYGKYDENSSPWIRVSNGWSGDQFGAMHVPRIRQEVLVDYLNGDPNTPIIIGRVPNQLNTPPWSLPTQHALSGVASKELFGERRNHLLMDDTQGEIQAQLSSDHQTSQLNLGYLTSVPGNPGRKDPRGEGFDLRTDGHGSVRGGKGLFLTAEGQINALGGHLSRDEFIRCMKAALEVTESLGGYSSQHEAPKTDTDPQRSLAKAVQEWDAGANDHKEAPGQGGQPLLGAYAPAGMAFASPQTITSYAGKHIDTVSKLNQQVTAGQQYVVNGGTGISLFAHSGFWKGIAHRGKLILHSQSDGMDFNAKTDVVVTATDGSILGNAKTGITFMSGNAGIRIANGCVDIFGPTRVHVHTANFDVPGPEGIHGALPQFDSGDAGRKFRLIRPADSLPVAGVPYQIVKQDGSVVKGVTNSLGETGLHESEAAEALSISFGEEQPSQQAKMLRTPLTLDDSNRTKDNEYQYKLKQSTYQIKQAAYLPIEGVGALATFVIHGNLSLKAGASGDALWVNGMGFTSASKKGKVVFFAKALLRINGIDGATTPLGTGNEVGFWPKDDSLPIGTVTLPLPRPDQSLKVELVLSGGYVYEGDEGRAVPMPSQGSIVIPVGVVHAEGKSVGINV</sequence>
<dbReference type="InterPro" id="IPR006533">
    <property type="entry name" value="T6SS_Vgr_RhsGE"/>
</dbReference>
<gene>
    <name evidence="8" type="primary">tssI</name>
    <name evidence="8" type="ORF">GJQ57_11890</name>
</gene>
<dbReference type="InterPro" id="IPR028244">
    <property type="entry name" value="T6SS_Rhs_Vgr_dom"/>
</dbReference>
<dbReference type="AlphaFoldDB" id="A0A7X2HMT4"/>
<dbReference type="PANTHER" id="PTHR32305">
    <property type="match status" value="1"/>
</dbReference>
<name>A0A7X2HMT4_RALPI</name>
<dbReference type="InterPro" id="IPR006531">
    <property type="entry name" value="Gp5/Vgr_OB"/>
</dbReference>
<evidence type="ECO:0000256" key="2">
    <source>
        <dbReference type="ARBA" id="ARBA00005558"/>
    </source>
</evidence>
<dbReference type="Pfam" id="PF13296">
    <property type="entry name" value="T6SS_Vgr"/>
    <property type="match status" value="1"/>
</dbReference>
<evidence type="ECO:0000313" key="8">
    <source>
        <dbReference type="EMBL" id="MRS99346.1"/>
    </source>
</evidence>
<dbReference type="InterPro" id="IPR037026">
    <property type="entry name" value="Vgr_OB-fold_dom_sf"/>
</dbReference>
<dbReference type="SUPFAM" id="SSF69255">
    <property type="entry name" value="gp5 N-terminal domain-like"/>
    <property type="match status" value="1"/>
</dbReference>
<dbReference type="Pfam" id="PF10106">
    <property type="entry name" value="DUF2345"/>
    <property type="match status" value="1"/>
</dbReference>
<dbReference type="EMBL" id="WJYN01000004">
    <property type="protein sequence ID" value="MRS99346.1"/>
    <property type="molecule type" value="Genomic_DNA"/>
</dbReference>
<dbReference type="Pfam" id="PF04717">
    <property type="entry name" value="Phage_base_V"/>
    <property type="match status" value="1"/>
</dbReference>
<keyword evidence="3" id="KW-0964">Secreted</keyword>
<dbReference type="Gene3D" id="2.30.110.50">
    <property type="match status" value="1"/>
</dbReference>
<dbReference type="InterPro" id="IPR017847">
    <property type="entry name" value="T6SS_RhsGE_Vgr_subset"/>
</dbReference>
<dbReference type="Gene3D" id="2.40.50.230">
    <property type="entry name" value="Gp5 N-terminal domain"/>
    <property type="match status" value="1"/>
</dbReference>
<organism evidence="8 9">
    <name type="scientific">Ralstonia pickettii</name>
    <name type="common">Burkholderia pickettii</name>
    <dbReference type="NCBI Taxonomy" id="329"/>
    <lineage>
        <taxon>Bacteria</taxon>
        <taxon>Pseudomonadati</taxon>
        <taxon>Pseudomonadota</taxon>
        <taxon>Betaproteobacteria</taxon>
        <taxon>Burkholderiales</taxon>
        <taxon>Burkholderiaceae</taxon>
        <taxon>Ralstonia</taxon>
    </lineage>
</organism>
<dbReference type="Gene3D" id="3.55.50.10">
    <property type="entry name" value="Baseplate protein-like domains"/>
    <property type="match status" value="1"/>
</dbReference>
<dbReference type="SUPFAM" id="SSF69279">
    <property type="entry name" value="Phage tail proteins"/>
    <property type="match status" value="2"/>
</dbReference>
<feature type="domain" description="DUF2345" evidence="6">
    <location>
        <begin position="644"/>
        <end position="791"/>
    </location>
</feature>
<comment type="subcellular location">
    <subcellularLocation>
        <location evidence="1">Secreted</location>
    </subcellularLocation>
</comment>
<evidence type="ECO:0000259" key="7">
    <source>
        <dbReference type="Pfam" id="PF13296"/>
    </source>
</evidence>
<dbReference type="InterPro" id="IPR050708">
    <property type="entry name" value="T6SS_VgrG/RHS"/>
</dbReference>
<dbReference type="PANTHER" id="PTHR32305:SF15">
    <property type="entry name" value="PROTEIN RHSA-RELATED"/>
    <property type="match status" value="1"/>
</dbReference>
<comment type="similarity">
    <text evidence="2">Belongs to the VgrG protein family.</text>
</comment>
<dbReference type="SUPFAM" id="SSF69349">
    <property type="entry name" value="Phage fibre proteins"/>
    <property type="match status" value="1"/>
</dbReference>
<proteinExistence type="inferred from homology"/>
<dbReference type="NCBIfam" id="TIGR01646">
    <property type="entry name" value="vgr_GE"/>
    <property type="match status" value="1"/>
</dbReference>
<evidence type="ECO:0000256" key="4">
    <source>
        <dbReference type="SAM" id="MobiDB-lite"/>
    </source>
</evidence>
<evidence type="ECO:0000259" key="5">
    <source>
        <dbReference type="Pfam" id="PF04717"/>
    </source>
</evidence>
<protein>
    <submittedName>
        <fullName evidence="8">Type VI secretion system tip protein VgrG</fullName>
    </submittedName>
</protein>
<evidence type="ECO:0000256" key="1">
    <source>
        <dbReference type="ARBA" id="ARBA00004613"/>
    </source>
</evidence>
<evidence type="ECO:0000259" key="6">
    <source>
        <dbReference type="Pfam" id="PF10106"/>
    </source>
</evidence>
<accession>A0A7X2HMT4</accession>